<dbReference type="GO" id="GO:0016301">
    <property type="term" value="F:kinase activity"/>
    <property type="evidence" value="ECO:0007669"/>
    <property type="project" value="UniProtKB-KW"/>
</dbReference>
<gene>
    <name evidence="3" type="ORF">D3Y57_05895</name>
</gene>
<dbReference type="SUPFAM" id="SSF47473">
    <property type="entry name" value="EF-hand"/>
    <property type="match status" value="1"/>
</dbReference>
<accession>A0A494TRQ9</accession>
<dbReference type="PROSITE" id="PS50222">
    <property type="entry name" value="EF_HAND_2"/>
    <property type="match status" value="1"/>
</dbReference>
<dbReference type="EMBL" id="CP032829">
    <property type="protein sequence ID" value="AYJ87785.1"/>
    <property type="molecule type" value="Genomic_DNA"/>
</dbReference>
<name>A0A494TRQ9_SPHPE</name>
<protein>
    <submittedName>
        <fullName evidence="3">Histidine kinase</fullName>
    </submittedName>
</protein>
<organism evidence="3 4">
    <name type="scientific">Sphingomonas paeninsulae</name>
    <dbReference type="NCBI Taxonomy" id="2319844"/>
    <lineage>
        <taxon>Bacteria</taxon>
        <taxon>Pseudomonadati</taxon>
        <taxon>Pseudomonadota</taxon>
        <taxon>Alphaproteobacteria</taxon>
        <taxon>Sphingomonadales</taxon>
        <taxon>Sphingomonadaceae</taxon>
        <taxon>Sphingomonas</taxon>
    </lineage>
</organism>
<proteinExistence type="predicted"/>
<dbReference type="Gene3D" id="1.10.238.10">
    <property type="entry name" value="EF-hand"/>
    <property type="match status" value="1"/>
</dbReference>
<evidence type="ECO:0000256" key="1">
    <source>
        <dbReference type="SAM" id="MobiDB-lite"/>
    </source>
</evidence>
<keyword evidence="4" id="KW-1185">Reference proteome</keyword>
<dbReference type="InterPro" id="IPR002048">
    <property type="entry name" value="EF_hand_dom"/>
</dbReference>
<dbReference type="OrthoDB" id="7391686at2"/>
<evidence type="ECO:0000259" key="2">
    <source>
        <dbReference type="PROSITE" id="PS50222"/>
    </source>
</evidence>
<keyword evidence="3" id="KW-0418">Kinase</keyword>
<dbReference type="RefSeq" id="WP_121155510.1">
    <property type="nucleotide sequence ID" value="NZ_CP032829.1"/>
</dbReference>
<dbReference type="CDD" id="cd00051">
    <property type="entry name" value="EFh"/>
    <property type="match status" value="1"/>
</dbReference>
<evidence type="ECO:0000313" key="4">
    <source>
        <dbReference type="Proteomes" id="UP000276254"/>
    </source>
</evidence>
<evidence type="ECO:0000313" key="3">
    <source>
        <dbReference type="EMBL" id="AYJ87785.1"/>
    </source>
</evidence>
<dbReference type="Proteomes" id="UP000276254">
    <property type="component" value="Chromosome"/>
</dbReference>
<dbReference type="Pfam" id="PF13202">
    <property type="entry name" value="EF-hand_5"/>
    <property type="match status" value="1"/>
</dbReference>
<sequence>MWRFLGGVASALLLVTAGLFIWKAQADRQSIIPAMPTVGETAPMGLADLTGPPSASEKTREEKRFSRYDKDRNGVVGRDEYLVSRQKAFAKLDLNHDGKLSFDEYTAKAVIKFTGADRDKNGALTAVEFASTRIVRKVKPKAKCVPGVRAPAVADEPEEG</sequence>
<dbReference type="InterPro" id="IPR011992">
    <property type="entry name" value="EF-hand-dom_pair"/>
</dbReference>
<dbReference type="InterPro" id="IPR018247">
    <property type="entry name" value="EF_Hand_1_Ca_BS"/>
</dbReference>
<reference evidence="3 4" key="1">
    <citation type="submission" date="2018-09" db="EMBL/GenBank/DDBJ databases">
        <title>Sphingomonas peninsula sp. nov., isolated from fildes peninsula, Antarctic soil.</title>
        <authorList>
            <person name="Yingchao G."/>
        </authorList>
    </citation>
    <scope>NUCLEOTIDE SEQUENCE [LARGE SCALE GENOMIC DNA]</scope>
    <source>
        <strain evidence="3 4">YZ-8</strain>
    </source>
</reference>
<dbReference type="GO" id="GO:0005509">
    <property type="term" value="F:calcium ion binding"/>
    <property type="evidence" value="ECO:0007669"/>
    <property type="project" value="InterPro"/>
</dbReference>
<feature type="domain" description="EF-hand" evidence="2">
    <location>
        <begin position="86"/>
        <end position="115"/>
    </location>
</feature>
<dbReference type="AlphaFoldDB" id="A0A494TRQ9"/>
<dbReference type="KEGG" id="spha:D3Y57_05895"/>
<dbReference type="PROSITE" id="PS00018">
    <property type="entry name" value="EF_HAND_1"/>
    <property type="match status" value="2"/>
</dbReference>
<feature type="region of interest" description="Disordered" evidence="1">
    <location>
        <begin position="43"/>
        <end position="65"/>
    </location>
</feature>
<keyword evidence="3" id="KW-0808">Transferase</keyword>